<proteinExistence type="inferred from homology"/>
<dbReference type="GO" id="GO:0016020">
    <property type="term" value="C:membrane"/>
    <property type="evidence" value="ECO:0007669"/>
    <property type="project" value="UniProtKB-SubCell"/>
</dbReference>
<comment type="similarity">
    <text evidence="4">Belongs to the channel forming colicin family.</text>
</comment>
<dbReference type="GO" id="GO:0031640">
    <property type="term" value="P:killing of cells of another organism"/>
    <property type="evidence" value="ECO:0007669"/>
    <property type="project" value="UniProtKB-KW"/>
</dbReference>
<keyword evidence="8" id="KW-0044">Antibiotic</keyword>
<dbReference type="Gene3D" id="2.30.30.970">
    <property type="match status" value="1"/>
</dbReference>
<evidence type="ECO:0000256" key="11">
    <source>
        <dbReference type="SAM" id="Coils"/>
    </source>
</evidence>
<dbReference type="Gene3D" id="1.10.287.620">
    <property type="entry name" value="Helix Hairpins"/>
    <property type="match status" value="1"/>
</dbReference>
<dbReference type="GO" id="GO:0140911">
    <property type="term" value="F:pore-forming activity"/>
    <property type="evidence" value="ECO:0007669"/>
    <property type="project" value="InterPro"/>
</dbReference>
<evidence type="ECO:0000256" key="6">
    <source>
        <dbReference type="ARBA" id="ARBA00022692"/>
    </source>
</evidence>
<evidence type="ECO:0000259" key="15">
    <source>
        <dbReference type="Pfam" id="PF22348"/>
    </source>
</evidence>
<protein>
    <submittedName>
        <fullName evidence="16">Colicin-Ia</fullName>
    </submittedName>
</protein>
<evidence type="ECO:0000256" key="1">
    <source>
        <dbReference type="ARBA" id="ARBA00002178"/>
    </source>
</evidence>
<dbReference type="SUPFAM" id="SSF56837">
    <property type="entry name" value="Colicin"/>
    <property type="match status" value="1"/>
</dbReference>
<evidence type="ECO:0000256" key="9">
    <source>
        <dbReference type="ARBA" id="ARBA00023048"/>
    </source>
</evidence>
<name>A0A1C3HMB3_SERMA</name>
<dbReference type="AlphaFoldDB" id="A0A1C3HMB3"/>
<evidence type="ECO:0000256" key="5">
    <source>
        <dbReference type="ARBA" id="ARBA00022529"/>
    </source>
</evidence>
<comment type="function">
    <text evidence="1">This colicin is a channel-forming colicin. This class of transmembrane toxins depolarize the cytoplasmic membrane, leading to dissipation of cellular energy.</text>
</comment>
<evidence type="ECO:0000256" key="13">
    <source>
        <dbReference type="SAM" id="Phobius"/>
    </source>
</evidence>
<evidence type="ECO:0000256" key="10">
    <source>
        <dbReference type="ARBA" id="ARBA00023136"/>
    </source>
</evidence>
<feature type="compositionally biased region" description="Gly residues" evidence="12">
    <location>
        <begin position="34"/>
        <end position="47"/>
    </location>
</feature>
<dbReference type="InterPro" id="IPR000293">
    <property type="entry name" value="Channel_colicin_C"/>
</dbReference>
<feature type="region of interest" description="Disordered" evidence="12">
    <location>
        <begin position="1"/>
        <end position="52"/>
    </location>
</feature>
<gene>
    <name evidence="16" type="primary">cia</name>
    <name evidence="16" type="ORF">PWN146_04923</name>
</gene>
<keyword evidence="7 13" id="KW-1133">Transmembrane helix</keyword>
<evidence type="ECO:0000259" key="14">
    <source>
        <dbReference type="Pfam" id="PF01024"/>
    </source>
</evidence>
<keyword evidence="6 13" id="KW-0812">Transmembrane</keyword>
<dbReference type="GO" id="GO:0050829">
    <property type="term" value="P:defense response to Gram-negative bacterium"/>
    <property type="evidence" value="ECO:0007669"/>
    <property type="project" value="InterPro"/>
</dbReference>
<evidence type="ECO:0000256" key="12">
    <source>
        <dbReference type="SAM" id="MobiDB-lite"/>
    </source>
</evidence>
<dbReference type="InterPro" id="IPR055023">
    <property type="entry name" value="ColA_N"/>
</dbReference>
<dbReference type="PRINTS" id="PR00280">
    <property type="entry name" value="CHANLCOLICIN"/>
</dbReference>
<evidence type="ECO:0000256" key="7">
    <source>
        <dbReference type="ARBA" id="ARBA00022989"/>
    </source>
</evidence>
<dbReference type="Gene3D" id="1.10.490.30">
    <property type="entry name" value="Colicin"/>
    <property type="match status" value="1"/>
</dbReference>
<evidence type="ECO:0000256" key="4">
    <source>
        <dbReference type="ARBA" id="ARBA00007595"/>
    </source>
</evidence>
<evidence type="ECO:0000256" key="8">
    <source>
        <dbReference type="ARBA" id="ARBA00023022"/>
    </source>
</evidence>
<keyword evidence="11" id="KW-0175">Coiled coil</keyword>
<feature type="domain" description="Colicin-A N-terminal" evidence="15">
    <location>
        <begin position="65"/>
        <end position="106"/>
    </location>
</feature>
<accession>A0A1C3HMB3</accession>
<dbReference type="Pfam" id="PF22348">
    <property type="entry name" value="ColA_N"/>
    <property type="match status" value="1"/>
</dbReference>
<dbReference type="InterPro" id="IPR038283">
    <property type="entry name" value="Channel_colicin_C_sf"/>
</dbReference>
<keyword evidence="5" id="KW-0929">Antimicrobial</keyword>
<keyword evidence="9" id="KW-0078">Bacteriocin</keyword>
<feature type="compositionally biased region" description="Basic and acidic residues" evidence="12">
    <location>
        <begin position="205"/>
        <end position="264"/>
    </location>
</feature>
<evidence type="ECO:0000256" key="2">
    <source>
        <dbReference type="ARBA" id="ARBA00003197"/>
    </source>
</evidence>
<feature type="compositionally biased region" description="Polar residues" evidence="12">
    <location>
        <begin position="1"/>
        <end position="10"/>
    </location>
</feature>
<comment type="function">
    <text evidence="2">Colicins are polypeptide toxins produced by and active against E.coli and closely related bacteria.</text>
</comment>
<feature type="coiled-coil region" evidence="11">
    <location>
        <begin position="330"/>
        <end position="404"/>
    </location>
</feature>
<organism evidence="16">
    <name type="scientific">Serratia marcescens</name>
    <dbReference type="NCBI Taxonomy" id="615"/>
    <lineage>
        <taxon>Bacteria</taxon>
        <taxon>Pseudomonadati</taxon>
        <taxon>Pseudomonadota</taxon>
        <taxon>Gammaproteobacteria</taxon>
        <taxon>Enterobacterales</taxon>
        <taxon>Yersiniaceae</taxon>
        <taxon>Serratia</taxon>
    </lineage>
</organism>
<dbReference type="EMBL" id="LT575490">
    <property type="protein sequence ID" value="SAY46158.1"/>
    <property type="molecule type" value="Genomic_DNA"/>
</dbReference>
<feature type="region of interest" description="Disordered" evidence="12">
    <location>
        <begin position="203"/>
        <end position="264"/>
    </location>
</feature>
<sequence>MLFNANTKFTYHSPDDGDSMTVTGDRPSRPGPTGPTGNGGDSGGGSGNTVSWQVMQPGDVLVSRYGKVIINAEGHATMNGVVMNYENSSLVDDGAGGATRVLNSIIDAAKPPAGQNFGNNASISDGRYAGKNPAADYTLPLAVFTAVRRGQIPPGFWLDNNKVMTEITQKYEINGGGKGNDRTGYRKSNVAVPGLTNAYQQWQKEQQDAAKRKAEEEARRKAAEEAKRKAEEEAKRKAAEAEAKRRAEEEAKRKQAEWEATHNIDAAKKNVQQAESRLNTAKQKRDDLQRSTYRTQTSLSSAIILRDRTKELIDKHLSSPSSIPSEEENRQRILAGLKQSEEEVNKLRAQVDAANRDLNLANQEFDNASKNLNAARENLQRLEKAEADRKAEEARKKEEEAMKDAIKTTADFYKELTEKFGEQSAKVAKELADAAKGKTLKNAEEALKAFEKYKDVLNKKFSVADREAVAKALASVRREHIAQNLAKFSKAFNYTGKAIDAYDVFVVELPKAIRTQNFRPLFVKIETLGAGMAATALTAFAYSVILGTPLGIFGFAIIMTLVSVLVNEKLVEKVNKAAGI</sequence>
<dbReference type="Pfam" id="PF01024">
    <property type="entry name" value="Colicin"/>
    <property type="match status" value="1"/>
</dbReference>
<reference evidence="16" key="1">
    <citation type="submission" date="2016-05" db="EMBL/GenBank/DDBJ databases">
        <authorList>
            <person name="Cock P.J.A."/>
            <person name="Cock P.J.A."/>
        </authorList>
    </citation>
    <scope>NUCLEOTIDE SEQUENCE</scope>
    <source>
        <strain evidence="16">PWN146_assembly</strain>
    </source>
</reference>
<keyword evidence="10 13" id="KW-0472">Membrane</keyword>
<feature type="transmembrane region" description="Helical" evidence="13">
    <location>
        <begin position="540"/>
        <end position="566"/>
    </location>
</feature>
<evidence type="ECO:0000313" key="16">
    <source>
        <dbReference type="EMBL" id="SAY46158.1"/>
    </source>
</evidence>
<comment type="subcellular location">
    <subcellularLocation>
        <location evidence="3">Membrane</location>
    </subcellularLocation>
</comment>
<feature type="domain" description="Channel forming colicins" evidence="14">
    <location>
        <begin position="394"/>
        <end position="576"/>
    </location>
</feature>
<evidence type="ECO:0000256" key="3">
    <source>
        <dbReference type="ARBA" id="ARBA00004370"/>
    </source>
</evidence>